<reference evidence="2" key="1">
    <citation type="submission" date="2021-12" db="EMBL/GenBank/DDBJ databases">
        <authorList>
            <person name="Zaccaron A."/>
            <person name="Stergiopoulos I."/>
        </authorList>
    </citation>
    <scope>NUCLEOTIDE SEQUENCE</scope>
    <source>
        <strain evidence="2">Race5_Kim</strain>
    </source>
</reference>
<feature type="compositionally biased region" description="Polar residues" evidence="1">
    <location>
        <begin position="198"/>
        <end position="213"/>
    </location>
</feature>
<protein>
    <submittedName>
        <fullName evidence="2">Uncharacterized protein</fullName>
    </submittedName>
</protein>
<dbReference type="KEGG" id="ffu:CLAFUR5_13350"/>
<feature type="region of interest" description="Disordered" evidence="1">
    <location>
        <begin position="449"/>
        <end position="500"/>
    </location>
</feature>
<feature type="compositionally biased region" description="Polar residues" evidence="1">
    <location>
        <begin position="35"/>
        <end position="54"/>
    </location>
</feature>
<dbReference type="Proteomes" id="UP000756132">
    <property type="component" value="Chromosome 11"/>
</dbReference>
<dbReference type="GeneID" id="71993228"/>
<feature type="region of interest" description="Disordered" evidence="1">
    <location>
        <begin position="1"/>
        <end position="54"/>
    </location>
</feature>
<evidence type="ECO:0000313" key="3">
    <source>
        <dbReference type="Proteomes" id="UP000756132"/>
    </source>
</evidence>
<feature type="region of interest" description="Disordered" evidence="1">
    <location>
        <begin position="538"/>
        <end position="572"/>
    </location>
</feature>
<evidence type="ECO:0000313" key="2">
    <source>
        <dbReference type="EMBL" id="UJO23850.1"/>
    </source>
</evidence>
<reference evidence="2" key="2">
    <citation type="journal article" date="2022" name="Microb. Genom.">
        <title>A chromosome-scale genome assembly of the tomato pathogen Cladosporium fulvum reveals a compartmentalized genome architecture and the presence of a dispensable chromosome.</title>
        <authorList>
            <person name="Zaccaron A.Z."/>
            <person name="Chen L.H."/>
            <person name="Samaras A."/>
            <person name="Stergiopoulos I."/>
        </authorList>
    </citation>
    <scope>NUCLEOTIDE SEQUENCE</scope>
    <source>
        <strain evidence="2">Race5_Kim</strain>
    </source>
</reference>
<sequence>MHELFPGRRRDANPKSKPEPTIASSTTADPLEPQPTLTDGTANNSSHRGNYTGMPTTRHCAELVVCRSSNAQRRTHVRVTQILIDNIRDGTYDLTYDALLCQQLPGPGKEAHDTAEHVRRDVSSALGKCESGANKELGEIQTYLEKCKNRRAIILGKEKIVLDQLKKTEERILKEGLAAGHTPSAGQAMHARDTTASNVSQYNGTSHASTGAVPQSERFSERRLDRRASQFGSSCEGQADAKWGQFQDCQENLRDSMIRIKDTLDQLMTLQETKLGVDYPQRQTRSVVEPQGVSSFAFSSIAGSNSSDINSPHLHEANVAKRDGSHTDRRMANAQVVISFWEDSHKEYYEDLLDTTQRLIKRGWQLYDALEADVKNRKAMTASTVTITRTMLASVIKKPAAVTQCSKDTVTEVITRTVQGSSHIAETSTKDGNAPVPIQSKVLGTHYHNMTSSIKPSKPTDTQPTSAEDPDTATAHQEKAQAKASSTSSPSVASQNSTRADHTVTVVSVSVSTLTPASIRPESTEDAESTFFTLLPEPTTSSLSTSQQTALSTSALPQATSAPSLPAEAAQSSGVQAPKAHVISSSMYGTGTLLVWMGPASTSA</sequence>
<name>A0A9Q8PJX2_PASFU</name>
<feature type="compositionally biased region" description="Low complexity" evidence="1">
    <location>
        <begin position="482"/>
        <end position="500"/>
    </location>
</feature>
<keyword evidence="3" id="KW-1185">Reference proteome</keyword>
<feature type="compositionally biased region" description="Basic and acidic residues" evidence="1">
    <location>
        <begin position="1"/>
        <end position="18"/>
    </location>
</feature>
<proteinExistence type="predicted"/>
<organism evidence="2 3">
    <name type="scientific">Passalora fulva</name>
    <name type="common">Tomato leaf mold</name>
    <name type="synonym">Cladosporium fulvum</name>
    <dbReference type="NCBI Taxonomy" id="5499"/>
    <lineage>
        <taxon>Eukaryota</taxon>
        <taxon>Fungi</taxon>
        <taxon>Dikarya</taxon>
        <taxon>Ascomycota</taxon>
        <taxon>Pezizomycotina</taxon>
        <taxon>Dothideomycetes</taxon>
        <taxon>Dothideomycetidae</taxon>
        <taxon>Mycosphaerellales</taxon>
        <taxon>Mycosphaerellaceae</taxon>
        <taxon>Fulvia</taxon>
    </lineage>
</organism>
<accession>A0A9Q8PJX2</accession>
<dbReference type="RefSeq" id="XP_047768216.1">
    <property type="nucleotide sequence ID" value="XM_047912498.1"/>
</dbReference>
<dbReference type="AlphaFoldDB" id="A0A9Q8PJX2"/>
<dbReference type="EMBL" id="CP090173">
    <property type="protein sequence ID" value="UJO23850.1"/>
    <property type="molecule type" value="Genomic_DNA"/>
</dbReference>
<feature type="region of interest" description="Disordered" evidence="1">
    <location>
        <begin position="198"/>
        <end position="233"/>
    </location>
</feature>
<gene>
    <name evidence="2" type="ORF">CLAFUR5_13350</name>
</gene>
<feature type="compositionally biased region" description="Basic and acidic residues" evidence="1">
    <location>
        <begin position="218"/>
        <end position="228"/>
    </location>
</feature>
<feature type="compositionally biased region" description="Low complexity" evidence="1">
    <location>
        <begin position="538"/>
        <end position="556"/>
    </location>
</feature>
<feature type="compositionally biased region" description="Polar residues" evidence="1">
    <location>
        <begin position="449"/>
        <end position="466"/>
    </location>
</feature>
<evidence type="ECO:0000256" key="1">
    <source>
        <dbReference type="SAM" id="MobiDB-lite"/>
    </source>
</evidence>